<name>A0A0D2P8Z9_HYPSF</name>
<accession>A0A0D2P8Z9</accession>
<dbReference type="AlphaFoldDB" id="A0A0D2P8Z9"/>
<evidence type="ECO:0000313" key="2">
    <source>
        <dbReference type="EMBL" id="KJA27434.1"/>
    </source>
</evidence>
<sequence>MSGATPTIMPRESIFPRLLPKPPQPHPVPLSKRRVYASSNAFRDFQREMDELSDEENELDDLNLHIHNRGYGFLVPIGRSLTRQEEKNDADDDESDGAESNSGHSAGGANSVIEDDGENESTQDLDASMEDLDEDMTADTDDLDEEIAEIEEGSDRSDFP</sequence>
<dbReference type="Proteomes" id="UP000054270">
    <property type="component" value="Unassembled WGS sequence"/>
</dbReference>
<evidence type="ECO:0000256" key="1">
    <source>
        <dbReference type="SAM" id="MobiDB-lite"/>
    </source>
</evidence>
<proteinExistence type="predicted"/>
<evidence type="ECO:0000313" key="3">
    <source>
        <dbReference type="Proteomes" id="UP000054270"/>
    </source>
</evidence>
<keyword evidence="3" id="KW-1185">Reference proteome</keyword>
<feature type="compositionally biased region" description="Acidic residues" evidence="1">
    <location>
        <begin position="88"/>
        <end position="97"/>
    </location>
</feature>
<feature type="compositionally biased region" description="Pro residues" evidence="1">
    <location>
        <begin position="19"/>
        <end position="28"/>
    </location>
</feature>
<reference evidence="3" key="1">
    <citation type="submission" date="2014-04" db="EMBL/GenBank/DDBJ databases">
        <title>Evolutionary Origins and Diversification of the Mycorrhizal Mutualists.</title>
        <authorList>
            <consortium name="DOE Joint Genome Institute"/>
            <consortium name="Mycorrhizal Genomics Consortium"/>
            <person name="Kohler A."/>
            <person name="Kuo A."/>
            <person name="Nagy L.G."/>
            <person name="Floudas D."/>
            <person name="Copeland A."/>
            <person name="Barry K.W."/>
            <person name="Cichocki N."/>
            <person name="Veneault-Fourrey C."/>
            <person name="LaButti K."/>
            <person name="Lindquist E.A."/>
            <person name="Lipzen A."/>
            <person name="Lundell T."/>
            <person name="Morin E."/>
            <person name="Murat C."/>
            <person name="Riley R."/>
            <person name="Ohm R."/>
            <person name="Sun H."/>
            <person name="Tunlid A."/>
            <person name="Henrissat B."/>
            <person name="Grigoriev I.V."/>
            <person name="Hibbett D.S."/>
            <person name="Martin F."/>
        </authorList>
    </citation>
    <scope>NUCLEOTIDE SEQUENCE [LARGE SCALE GENOMIC DNA]</scope>
    <source>
        <strain evidence="3">FD-334 SS-4</strain>
    </source>
</reference>
<protein>
    <submittedName>
        <fullName evidence="2">Uncharacterized protein</fullName>
    </submittedName>
</protein>
<organism evidence="2 3">
    <name type="scientific">Hypholoma sublateritium (strain FD-334 SS-4)</name>
    <dbReference type="NCBI Taxonomy" id="945553"/>
    <lineage>
        <taxon>Eukaryota</taxon>
        <taxon>Fungi</taxon>
        <taxon>Dikarya</taxon>
        <taxon>Basidiomycota</taxon>
        <taxon>Agaricomycotina</taxon>
        <taxon>Agaricomycetes</taxon>
        <taxon>Agaricomycetidae</taxon>
        <taxon>Agaricales</taxon>
        <taxon>Agaricineae</taxon>
        <taxon>Strophariaceae</taxon>
        <taxon>Hypholoma</taxon>
    </lineage>
</organism>
<feature type="region of interest" description="Disordered" evidence="1">
    <location>
        <begin position="1"/>
        <end position="32"/>
    </location>
</feature>
<dbReference type="EMBL" id="KN817524">
    <property type="protein sequence ID" value="KJA27434.1"/>
    <property type="molecule type" value="Genomic_DNA"/>
</dbReference>
<feature type="region of interest" description="Disordered" evidence="1">
    <location>
        <begin position="80"/>
        <end position="160"/>
    </location>
</feature>
<gene>
    <name evidence="2" type="ORF">HYPSUDRAFT_35321</name>
</gene>
<dbReference type="STRING" id="945553.A0A0D2P8Z9"/>
<feature type="compositionally biased region" description="Low complexity" evidence="1">
    <location>
        <begin position="98"/>
        <end position="111"/>
    </location>
</feature>
<dbReference type="OMA" id="IGRTWTQ"/>
<feature type="compositionally biased region" description="Acidic residues" evidence="1">
    <location>
        <begin position="113"/>
        <end position="152"/>
    </location>
</feature>